<dbReference type="InterPro" id="IPR007842">
    <property type="entry name" value="HEPN_dom"/>
</dbReference>
<dbReference type="Proteomes" id="UP000178315">
    <property type="component" value="Unassembled WGS sequence"/>
</dbReference>
<name>A0A1G2AAB2_9BACT</name>
<gene>
    <name evidence="3" type="ORF">A3H61_04055</name>
</gene>
<dbReference type="PANTHER" id="PTHR36565:SF1">
    <property type="entry name" value="UPF0332 PROTEIN TM_1000"/>
    <property type="match status" value="1"/>
</dbReference>
<dbReference type="InterPro" id="IPR052226">
    <property type="entry name" value="UPF0332_toxin"/>
</dbReference>
<comment type="caution">
    <text evidence="3">The sequence shown here is derived from an EMBL/GenBank/DDBJ whole genome shotgun (WGS) entry which is preliminary data.</text>
</comment>
<organism evidence="3 4">
    <name type="scientific">Candidatus Jacksonbacteria bacterium RIFCSPLOWO2_02_FULL_44_20</name>
    <dbReference type="NCBI Taxonomy" id="1798460"/>
    <lineage>
        <taxon>Bacteria</taxon>
        <taxon>Candidatus Jacksoniibacteriota</taxon>
    </lineage>
</organism>
<dbReference type="Pfam" id="PF05168">
    <property type="entry name" value="HEPN"/>
    <property type="match status" value="1"/>
</dbReference>
<protein>
    <recommendedName>
        <fullName evidence="2">HEPN domain-containing protein</fullName>
    </recommendedName>
</protein>
<proteinExistence type="inferred from homology"/>
<evidence type="ECO:0000259" key="2">
    <source>
        <dbReference type="Pfam" id="PF05168"/>
    </source>
</evidence>
<dbReference type="Gene3D" id="1.20.120.330">
    <property type="entry name" value="Nucleotidyltransferases domain 2"/>
    <property type="match status" value="1"/>
</dbReference>
<evidence type="ECO:0000313" key="4">
    <source>
        <dbReference type="Proteomes" id="UP000178315"/>
    </source>
</evidence>
<comment type="similarity">
    <text evidence="1">Belongs to the UPF0332 family.</text>
</comment>
<sequence length="97" mass="11128">MLSFTFFKIVSALLAVKGIIPKTHKGGLQQFSLHFIKSDLVDRKYAKIMAQLMEKRGEADYEFYSVITQKEAREAIKNVKVFKQTVEKSINILFGKV</sequence>
<dbReference type="AlphaFoldDB" id="A0A1G2AAB2"/>
<dbReference type="EMBL" id="MHJU01000019">
    <property type="protein sequence ID" value="OGY72977.1"/>
    <property type="molecule type" value="Genomic_DNA"/>
</dbReference>
<reference evidence="3 4" key="1">
    <citation type="journal article" date="2016" name="Nat. Commun.">
        <title>Thousands of microbial genomes shed light on interconnected biogeochemical processes in an aquifer system.</title>
        <authorList>
            <person name="Anantharaman K."/>
            <person name="Brown C.T."/>
            <person name="Hug L.A."/>
            <person name="Sharon I."/>
            <person name="Castelle C.J."/>
            <person name="Probst A.J."/>
            <person name="Thomas B.C."/>
            <person name="Singh A."/>
            <person name="Wilkins M.J."/>
            <person name="Karaoz U."/>
            <person name="Brodie E.L."/>
            <person name="Williams K.H."/>
            <person name="Hubbard S.S."/>
            <person name="Banfield J.F."/>
        </authorList>
    </citation>
    <scope>NUCLEOTIDE SEQUENCE [LARGE SCALE GENOMIC DNA]</scope>
</reference>
<accession>A0A1G2AAB2</accession>
<feature type="domain" description="HEPN" evidence="2">
    <location>
        <begin position="7"/>
        <end position="88"/>
    </location>
</feature>
<evidence type="ECO:0000313" key="3">
    <source>
        <dbReference type="EMBL" id="OGY72977.1"/>
    </source>
</evidence>
<evidence type="ECO:0000256" key="1">
    <source>
        <dbReference type="ARBA" id="ARBA00038248"/>
    </source>
</evidence>
<dbReference type="PANTHER" id="PTHR36565">
    <property type="entry name" value="UPF0332 PROTEIN TM_1000"/>
    <property type="match status" value="1"/>
</dbReference>